<dbReference type="InterPro" id="IPR013154">
    <property type="entry name" value="ADH-like_N"/>
</dbReference>
<organism evidence="8 9">
    <name type="scientific">Phaeoacremonium minimum (strain UCR-PA7)</name>
    <name type="common">Esca disease fungus</name>
    <name type="synonym">Togninia minima</name>
    <dbReference type="NCBI Taxonomy" id="1286976"/>
    <lineage>
        <taxon>Eukaryota</taxon>
        <taxon>Fungi</taxon>
        <taxon>Dikarya</taxon>
        <taxon>Ascomycota</taxon>
        <taxon>Pezizomycotina</taxon>
        <taxon>Sordariomycetes</taxon>
        <taxon>Sordariomycetidae</taxon>
        <taxon>Togniniales</taxon>
        <taxon>Togniniaceae</taxon>
        <taxon>Phaeoacremonium</taxon>
    </lineage>
</organism>
<evidence type="ECO:0000256" key="2">
    <source>
        <dbReference type="ARBA" id="ARBA00008072"/>
    </source>
</evidence>
<dbReference type="GO" id="GO:0005737">
    <property type="term" value="C:cytoplasm"/>
    <property type="evidence" value="ECO:0007669"/>
    <property type="project" value="TreeGrafter"/>
</dbReference>
<dbReference type="InterPro" id="IPR011032">
    <property type="entry name" value="GroES-like_sf"/>
</dbReference>
<name>R8BYK1_PHAM7</name>
<keyword evidence="9" id="KW-1185">Reference proteome</keyword>
<keyword evidence="4 6" id="KW-0862">Zinc</keyword>
<evidence type="ECO:0000256" key="5">
    <source>
        <dbReference type="ARBA" id="ARBA00023002"/>
    </source>
</evidence>
<dbReference type="SUPFAM" id="SSF50129">
    <property type="entry name" value="GroES-like"/>
    <property type="match status" value="1"/>
</dbReference>
<dbReference type="RefSeq" id="XP_007910832.1">
    <property type="nucleotide sequence ID" value="XM_007912641.1"/>
</dbReference>
<dbReference type="FunFam" id="3.40.50.720:FF:000022">
    <property type="entry name" value="Cinnamyl alcohol dehydrogenase"/>
    <property type="match status" value="1"/>
</dbReference>
<dbReference type="Gene3D" id="3.90.180.10">
    <property type="entry name" value="Medium-chain alcohol dehydrogenases, catalytic domain"/>
    <property type="match status" value="1"/>
</dbReference>
<accession>R8BYK1</accession>
<dbReference type="HOGENOM" id="CLU_026673_20_2_1"/>
<dbReference type="InterPro" id="IPR013149">
    <property type="entry name" value="ADH-like_C"/>
</dbReference>
<dbReference type="PANTHER" id="PTHR42940:SF8">
    <property type="entry name" value="VACUOLAR PROTEIN SORTING-ASSOCIATED PROTEIN 11"/>
    <property type="match status" value="1"/>
</dbReference>
<dbReference type="GO" id="GO:0004022">
    <property type="term" value="F:alcohol dehydrogenase (NAD+) activity"/>
    <property type="evidence" value="ECO:0007669"/>
    <property type="project" value="TreeGrafter"/>
</dbReference>
<proteinExistence type="inferred from homology"/>
<dbReference type="PROSITE" id="PS00059">
    <property type="entry name" value="ADH_ZINC"/>
    <property type="match status" value="1"/>
</dbReference>
<evidence type="ECO:0000256" key="3">
    <source>
        <dbReference type="ARBA" id="ARBA00022723"/>
    </source>
</evidence>
<feature type="domain" description="Enoyl reductase (ER)" evidence="7">
    <location>
        <begin position="15"/>
        <end position="335"/>
    </location>
</feature>
<dbReference type="Pfam" id="PF08240">
    <property type="entry name" value="ADH_N"/>
    <property type="match status" value="1"/>
</dbReference>
<evidence type="ECO:0000313" key="8">
    <source>
        <dbReference type="EMBL" id="EOO04438.1"/>
    </source>
</evidence>
<comment type="similarity">
    <text evidence="2 6">Belongs to the zinc-containing alcohol dehydrogenase family.</text>
</comment>
<dbReference type="KEGG" id="tmn:UCRPA7_43"/>
<dbReference type="PANTHER" id="PTHR42940">
    <property type="entry name" value="ALCOHOL DEHYDROGENASE 1-RELATED"/>
    <property type="match status" value="1"/>
</dbReference>
<dbReference type="CDD" id="cd05283">
    <property type="entry name" value="CAD1"/>
    <property type="match status" value="1"/>
</dbReference>
<evidence type="ECO:0000256" key="6">
    <source>
        <dbReference type="RuleBase" id="RU361277"/>
    </source>
</evidence>
<sequence>MASANLTGKEYNVFRTINGSIIAAPAKIPELGPKDVLIRVTHSGVCYTDLEFSHAGAPLAMGHEGVGVVEAVGSDVTQLKAGDRAGGGFHKASCGHCGYCLTGRDILCYDRVIYGEGDYDNGSFAPYYVGKESYVHKIPDALDSADAAPLQCAGATVYSALIKTIQPRDRVGIIGIGGLGHLAIQFAAKMGAEVVVFSTSKDKEQEARALGASEFVLMGEPEKVRAPVQAMIISSNKYPDWDKFAQKSVLARGGVIVPLSAPTRGPLVLPADRIFWDIFHIQSSLVASRAEHDDMLDFAARNGIKPTIQVFKHEGAETVSQIFEKLQAGKSDTLLEIEK</sequence>
<dbReference type="InterPro" id="IPR047109">
    <property type="entry name" value="CAD-like"/>
</dbReference>
<dbReference type="InterPro" id="IPR036291">
    <property type="entry name" value="NAD(P)-bd_dom_sf"/>
</dbReference>
<evidence type="ECO:0000259" key="7">
    <source>
        <dbReference type="SMART" id="SM00829"/>
    </source>
</evidence>
<reference evidence="9" key="1">
    <citation type="journal article" date="2013" name="Genome Announc.">
        <title>Draft genome sequence of the ascomycete Phaeoacremonium aleophilum strain UCR-PA7, a causal agent of the esca disease complex in grapevines.</title>
        <authorList>
            <person name="Blanco-Ulate B."/>
            <person name="Rolshausen P."/>
            <person name="Cantu D."/>
        </authorList>
    </citation>
    <scope>NUCLEOTIDE SEQUENCE [LARGE SCALE GENOMIC DNA]</scope>
    <source>
        <strain evidence="9">UCR-PA7</strain>
    </source>
</reference>
<comment type="cofactor">
    <cofactor evidence="1 6">
        <name>Zn(2+)</name>
        <dbReference type="ChEBI" id="CHEBI:29105"/>
    </cofactor>
</comment>
<dbReference type="InterPro" id="IPR020843">
    <property type="entry name" value="ER"/>
</dbReference>
<dbReference type="OrthoDB" id="1879366at2759"/>
<dbReference type="Pfam" id="PF00107">
    <property type="entry name" value="ADH_zinc_N"/>
    <property type="match status" value="1"/>
</dbReference>
<dbReference type="SUPFAM" id="SSF51735">
    <property type="entry name" value="NAD(P)-binding Rossmann-fold domains"/>
    <property type="match status" value="1"/>
</dbReference>
<dbReference type="GO" id="GO:0008270">
    <property type="term" value="F:zinc ion binding"/>
    <property type="evidence" value="ECO:0007669"/>
    <property type="project" value="InterPro"/>
</dbReference>
<dbReference type="SMART" id="SM00829">
    <property type="entry name" value="PKS_ER"/>
    <property type="match status" value="1"/>
</dbReference>
<dbReference type="Proteomes" id="UP000014074">
    <property type="component" value="Unassembled WGS sequence"/>
</dbReference>
<evidence type="ECO:0000313" key="9">
    <source>
        <dbReference type="Proteomes" id="UP000014074"/>
    </source>
</evidence>
<dbReference type="eggNOG" id="KOG0023">
    <property type="taxonomic scope" value="Eukaryota"/>
</dbReference>
<protein>
    <submittedName>
        <fullName evidence="8">Putative nadp-dependent alcohol dehydrogenase protein</fullName>
    </submittedName>
</protein>
<gene>
    <name evidence="8" type="ORF">UCRPA7_43</name>
</gene>
<evidence type="ECO:0000256" key="4">
    <source>
        <dbReference type="ARBA" id="ARBA00022833"/>
    </source>
</evidence>
<dbReference type="GeneID" id="19324736"/>
<evidence type="ECO:0000256" key="1">
    <source>
        <dbReference type="ARBA" id="ARBA00001947"/>
    </source>
</evidence>
<keyword evidence="3 6" id="KW-0479">Metal-binding</keyword>
<dbReference type="EMBL" id="KB932776">
    <property type="protein sequence ID" value="EOO04438.1"/>
    <property type="molecule type" value="Genomic_DNA"/>
</dbReference>
<keyword evidence="5" id="KW-0560">Oxidoreductase</keyword>
<dbReference type="InterPro" id="IPR029752">
    <property type="entry name" value="D-isomer_DH_CS1"/>
</dbReference>
<dbReference type="Gene3D" id="3.40.50.720">
    <property type="entry name" value="NAD(P)-binding Rossmann-like Domain"/>
    <property type="match status" value="1"/>
</dbReference>
<dbReference type="InterPro" id="IPR002328">
    <property type="entry name" value="ADH_Zn_CS"/>
</dbReference>
<dbReference type="AlphaFoldDB" id="R8BYK1"/>
<dbReference type="PROSITE" id="PS00065">
    <property type="entry name" value="D_2_HYDROXYACID_DH_1"/>
    <property type="match status" value="1"/>
</dbReference>